<feature type="region of interest" description="Disordered" evidence="1">
    <location>
        <begin position="318"/>
        <end position="338"/>
    </location>
</feature>
<comment type="caution">
    <text evidence="3">The sequence shown here is derived from an EMBL/GenBank/DDBJ whole genome shotgun (WGS) entry which is preliminary data.</text>
</comment>
<evidence type="ECO:0000256" key="1">
    <source>
        <dbReference type="SAM" id="MobiDB-lite"/>
    </source>
</evidence>
<dbReference type="InterPro" id="IPR036061">
    <property type="entry name" value="CheW-like_dom_sf"/>
</dbReference>
<feature type="domain" description="CheW-like" evidence="2">
    <location>
        <begin position="169"/>
        <end position="304"/>
    </location>
</feature>
<proteinExistence type="predicted"/>
<evidence type="ECO:0000259" key="2">
    <source>
        <dbReference type="Pfam" id="PF01584"/>
    </source>
</evidence>
<dbReference type="Pfam" id="PF01584">
    <property type="entry name" value="CheW"/>
    <property type="match status" value="1"/>
</dbReference>
<dbReference type="InterPro" id="IPR002545">
    <property type="entry name" value="CheW-lke_dom"/>
</dbReference>
<evidence type="ECO:0000313" key="4">
    <source>
        <dbReference type="Proteomes" id="UP000277007"/>
    </source>
</evidence>
<dbReference type="GO" id="GO:0006935">
    <property type="term" value="P:chemotaxis"/>
    <property type="evidence" value="ECO:0007669"/>
    <property type="project" value="InterPro"/>
</dbReference>
<dbReference type="GO" id="GO:0007165">
    <property type="term" value="P:signal transduction"/>
    <property type="evidence" value="ECO:0007669"/>
    <property type="project" value="InterPro"/>
</dbReference>
<accession>A0A431VFK8</accession>
<feature type="compositionally biased region" description="Basic and acidic residues" evidence="1">
    <location>
        <begin position="318"/>
        <end position="330"/>
    </location>
</feature>
<dbReference type="EMBL" id="RXMA01000013">
    <property type="protein sequence ID" value="RTR18937.1"/>
    <property type="molecule type" value="Genomic_DNA"/>
</dbReference>
<keyword evidence="4" id="KW-1185">Reference proteome</keyword>
<reference evidence="3 4" key="1">
    <citation type="submission" date="2018-12" db="EMBL/GenBank/DDBJ databases">
        <authorList>
            <person name="Yang Y."/>
        </authorList>
    </citation>
    <scope>NUCLEOTIDE SEQUENCE [LARGE SCALE GENOMIC DNA]</scope>
    <source>
        <strain evidence="3 4">L-25-5w-1</strain>
    </source>
</reference>
<organism evidence="3 4">
    <name type="scientific">Azospirillum griseum</name>
    <dbReference type="NCBI Taxonomy" id="2496639"/>
    <lineage>
        <taxon>Bacteria</taxon>
        <taxon>Pseudomonadati</taxon>
        <taxon>Pseudomonadota</taxon>
        <taxon>Alphaproteobacteria</taxon>
        <taxon>Rhodospirillales</taxon>
        <taxon>Azospirillaceae</taxon>
        <taxon>Azospirillum</taxon>
    </lineage>
</organism>
<sequence length="491" mass="52248">MGWRHGANPRSPSPRWNRRMDTPLTFQVDCTAAANLYLRDAAGRVLVLPSDRAHRVAFATVAAPLPFAPVGCEGVAMIETVLATQIDLTGNPGGGVPDTVSYALLLRGARGWFHARVSGVSLTDPAPGEPHDSALPLLDRLTEGLTEDRRILTLDPEQADVRAKDGEALLVLRTGSRRIALPARSVERVAPHQGAWPLRRGGADERVVALDGDLLPGCSLAAWLDTAREVAAPAEPTAAEEEGEGWVAVMRVEGRCMAVTFTALDGLITAPPDRIRALIHRGHSARHCLDPERGAIEILDPDGFLVSLPEGADARISSDGEVDTARHTGESEPLPVPDGGLAATAGPFVCVFSRGAVDRLLTGTGLGRVDRERRPGAEPVFDLPTLLGLPSPDAQRARAGRLLRLNRPGRRSVLLFVDSVGPTESTPDWQALPSVPPLVDTLFSALRLVGPSGVAQLLVHDRLRTDRVVGQVAVHLAAAHLGWCDPRTADG</sequence>
<dbReference type="AlphaFoldDB" id="A0A431VFK8"/>
<dbReference type="SUPFAM" id="SSF50341">
    <property type="entry name" value="CheW-like"/>
    <property type="match status" value="1"/>
</dbReference>
<dbReference type="Proteomes" id="UP000277007">
    <property type="component" value="Unassembled WGS sequence"/>
</dbReference>
<protein>
    <recommendedName>
        <fullName evidence="2">CheW-like domain-containing protein</fullName>
    </recommendedName>
</protein>
<name>A0A431VFK8_9PROT</name>
<evidence type="ECO:0000313" key="3">
    <source>
        <dbReference type="EMBL" id="RTR18937.1"/>
    </source>
</evidence>
<gene>
    <name evidence="3" type="ORF">EJ903_14990</name>
</gene>